<feature type="region of interest" description="Disordered" evidence="1">
    <location>
        <begin position="70"/>
        <end position="122"/>
    </location>
</feature>
<dbReference type="EMBL" id="WHSC02000007">
    <property type="protein sequence ID" value="MDO6123176.1"/>
    <property type="molecule type" value="Genomic_DNA"/>
</dbReference>
<sequence>MNIHVRRTEKTTARIELIKELYAPGMSALDIANAVAARTHEQLSRMVIMGIYARNRSELAEYPLRGWGETKRSHERLTDRRHRENNAKRERRRLARLQREAERAAAPPRAPKERKAPEPSEAKAYDATATLKRLFELDATECRWPITGSKADIQFCGHPATGTYCDHHQLRSVGKGTISEQRASNDLRRHAA</sequence>
<comment type="caution">
    <text evidence="2">The sequence shown here is derived from an EMBL/GenBank/DDBJ whole genome shotgun (WGS) entry which is preliminary data.</text>
</comment>
<dbReference type="InterPro" id="IPR011681">
    <property type="entry name" value="GcrA"/>
</dbReference>
<feature type="compositionally biased region" description="Basic and acidic residues" evidence="1">
    <location>
        <begin position="70"/>
        <end position="88"/>
    </location>
</feature>
<accession>A0ABT8XHG0</accession>
<organism evidence="2 3">
    <name type="scientific">Shinella curvata</name>
    <dbReference type="NCBI Taxonomy" id="1817964"/>
    <lineage>
        <taxon>Bacteria</taxon>
        <taxon>Pseudomonadati</taxon>
        <taxon>Pseudomonadota</taxon>
        <taxon>Alphaproteobacteria</taxon>
        <taxon>Hyphomicrobiales</taxon>
        <taxon>Rhizobiaceae</taxon>
        <taxon>Shinella</taxon>
    </lineage>
</organism>
<proteinExistence type="predicted"/>
<dbReference type="Proteomes" id="UP001177080">
    <property type="component" value="Unassembled WGS sequence"/>
</dbReference>
<reference evidence="2" key="1">
    <citation type="submission" date="2022-04" db="EMBL/GenBank/DDBJ databases">
        <title>Shinella lacus sp. nov., a novel member of the genus Shinella from water.</title>
        <authorList>
            <person name="Deng Y."/>
        </authorList>
    </citation>
    <scope>NUCLEOTIDE SEQUENCE</scope>
    <source>
        <strain evidence="2">JCM 31239</strain>
    </source>
</reference>
<evidence type="ECO:0000313" key="2">
    <source>
        <dbReference type="EMBL" id="MDO6123176.1"/>
    </source>
</evidence>
<feature type="compositionally biased region" description="Basic and acidic residues" evidence="1">
    <location>
        <begin position="110"/>
        <end position="122"/>
    </location>
</feature>
<name>A0ABT8XHG0_9HYPH</name>
<dbReference type="Pfam" id="PF07750">
    <property type="entry name" value="GcrA"/>
    <property type="match status" value="1"/>
</dbReference>
<evidence type="ECO:0000256" key="1">
    <source>
        <dbReference type="SAM" id="MobiDB-lite"/>
    </source>
</evidence>
<protein>
    <submittedName>
        <fullName evidence="2">GcrA family cell cycle regulator</fullName>
    </submittedName>
</protein>
<evidence type="ECO:0000313" key="3">
    <source>
        <dbReference type="Proteomes" id="UP001177080"/>
    </source>
</evidence>
<dbReference type="RefSeq" id="WP_244760798.1">
    <property type="nucleotide sequence ID" value="NZ_JALJCJ010000002.1"/>
</dbReference>
<keyword evidence="3" id="KW-1185">Reference proteome</keyword>
<gene>
    <name evidence="2" type="ORF">GB928_018465</name>
</gene>